<evidence type="ECO:0000259" key="4">
    <source>
        <dbReference type="Pfam" id="PF00891"/>
    </source>
</evidence>
<dbReference type="InterPro" id="IPR016461">
    <property type="entry name" value="COMT-like"/>
</dbReference>
<name>A0A286UPP0_9AGAM</name>
<dbReference type="OrthoDB" id="2410195at2759"/>
<evidence type="ECO:0000256" key="1">
    <source>
        <dbReference type="ARBA" id="ARBA00022603"/>
    </source>
</evidence>
<dbReference type="AlphaFoldDB" id="A0A286UPP0"/>
<dbReference type="InterPro" id="IPR001077">
    <property type="entry name" value="COMT_C"/>
</dbReference>
<dbReference type="InterPro" id="IPR036388">
    <property type="entry name" value="WH-like_DNA-bd_sf"/>
</dbReference>
<dbReference type="PANTHER" id="PTHR43712">
    <property type="entry name" value="PUTATIVE (AFU_ORTHOLOGUE AFUA_4G14580)-RELATED"/>
    <property type="match status" value="1"/>
</dbReference>
<protein>
    <submittedName>
        <fullName evidence="5">S-adenosyl-L-methionine-dependent methyltransferase</fullName>
    </submittedName>
</protein>
<dbReference type="SUPFAM" id="SSF46785">
    <property type="entry name" value="Winged helix' DNA-binding domain"/>
    <property type="match status" value="1"/>
</dbReference>
<dbReference type="PANTHER" id="PTHR43712:SF2">
    <property type="entry name" value="O-METHYLTRANSFERASE CICE"/>
    <property type="match status" value="1"/>
</dbReference>
<sequence>MIPQEIGYRPSDILTTLSLNHPLVVENVALLVSAASQLIATVRSPPQTLTVSAYGSTLPAALGIVEELNVAEIIRSEGEKGMHVKDILARCHLKVDPKKLTRILRFLATNHWFREVSPNIFAHNLLSSLLDTGKDPLTPSFTQTKHRDSTGLAAIAGFGGDDLLKTLSYLKDTILNPQTAFSEDSHEAAFQRGMRTSLDVWAYYDSGDELASYRRRRFDAVMSGANRLQPPESIVSAFKWPSLPSGGVIVDVGGGKGHVTLEIAKAFPDLKIIIEDKKSVIEDAKLYWEKYNPTHILEGKVDFLDVDFFEPQPTHSQAPDIFLLRQIMHDWSDSNCVKLLKNLRMVAKQDTKLVIIDSVILTACESLVNGKITHGENQELPPYPLLPNMGYTSVLSYMVDLVVLSVMNGSERTLDDFDGIIKESGWKLLENRSEETLCVH</sequence>
<evidence type="ECO:0000256" key="2">
    <source>
        <dbReference type="ARBA" id="ARBA00022679"/>
    </source>
</evidence>
<dbReference type="EMBL" id="NBII01000002">
    <property type="protein sequence ID" value="PAV21548.1"/>
    <property type="molecule type" value="Genomic_DNA"/>
</dbReference>
<accession>A0A286UPP0</accession>
<dbReference type="Gene3D" id="1.10.10.10">
    <property type="entry name" value="Winged helix-like DNA-binding domain superfamily/Winged helix DNA-binding domain"/>
    <property type="match status" value="1"/>
</dbReference>
<feature type="domain" description="O-methyltransferase C-terminal" evidence="4">
    <location>
        <begin position="216"/>
        <end position="363"/>
    </location>
</feature>
<dbReference type="SUPFAM" id="SSF53335">
    <property type="entry name" value="S-adenosyl-L-methionine-dependent methyltransferases"/>
    <property type="match status" value="1"/>
</dbReference>
<dbReference type="PROSITE" id="PS51683">
    <property type="entry name" value="SAM_OMT_II"/>
    <property type="match status" value="1"/>
</dbReference>
<comment type="caution">
    <text evidence="5">The sequence shown here is derived from an EMBL/GenBank/DDBJ whole genome shotgun (WGS) entry which is preliminary data.</text>
</comment>
<dbReference type="Pfam" id="PF00891">
    <property type="entry name" value="Methyltransf_2"/>
    <property type="match status" value="1"/>
</dbReference>
<dbReference type="GO" id="GO:0008171">
    <property type="term" value="F:O-methyltransferase activity"/>
    <property type="evidence" value="ECO:0007669"/>
    <property type="project" value="InterPro"/>
</dbReference>
<dbReference type="InterPro" id="IPR029063">
    <property type="entry name" value="SAM-dependent_MTases_sf"/>
</dbReference>
<dbReference type="GO" id="GO:0032259">
    <property type="term" value="P:methylation"/>
    <property type="evidence" value="ECO:0007669"/>
    <property type="project" value="UniProtKB-KW"/>
</dbReference>
<evidence type="ECO:0000313" key="5">
    <source>
        <dbReference type="EMBL" id="PAV21548.1"/>
    </source>
</evidence>
<keyword evidence="1 5" id="KW-0489">Methyltransferase</keyword>
<reference evidence="5 6" key="1">
    <citation type="journal article" date="2017" name="Mol. Ecol.">
        <title>Comparative and population genomic landscape of Phellinus noxius: A hypervariable fungus causing root rot in trees.</title>
        <authorList>
            <person name="Chung C.L."/>
            <person name="Lee T.J."/>
            <person name="Akiba M."/>
            <person name="Lee H.H."/>
            <person name="Kuo T.H."/>
            <person name="Liu D."/>
            <person name="Ke H.M."/>
            <person name="Yokoi T."/>
            <person name="Roa M.B."/>
            <person name="Lu M.J."/>
            <person name="Chang Y.Y."/>
            <person name="Ann P.J."/>
            <person name="Tsai J.N."/>
            <person name="Chen C.Y."/>
            <person name="Tzean S.S."/>
            <person name="Ota Y."/>
            <person name="Hattori T."/>
            <person name="Sahashi N."/>
            <person name="Liou R.F."/>
            <person name="Kikuchi T."/>
            <person name="Tsai I.J."/>
        </authorList>
    </citation>
    <scope>NUCLEOTIDE SEQUENCE [LARGE SCALE GENOMIC DNA]</scope>
    <source>
        <strain evidence="5 6">FFPRI411160</strain>
    </source>
</reference>
<keyword evidence="3" id="KW-0949">S-adenosyl-L-methionine</keyword>
<gene>
    <name evidence="5" type="ORF">PNOK_0150500</name>
</gene>
<keyword evidence="2" id="KW-0808">Transferase</keyword>
<dbReference type="InParanoid" id="A0A286UPP0"/>
<dbReference type="Proteomes" id="UP000217199">
    <property type="component" value="Unassembled WGS sequence"/>
</dbReference>
<dbReference type="InterPro" id="IPR036390">
    <property type="entry name" value="WH_DNA-bd_sf"/>
</dbReference>
<evidence type="ECO:0000313" key="6">
    <source>
        <dbReference type="Proteomes" id="UP000217199"/>
    </source>
</evidence>
<proteinExistence type="predicted"/>
<evidence type="ECO:0000256" key="3">
    <source>
        <dbReference type="ARBA" id="ARBA00022691"/>
    </source>
</evidence>
<organism evidence="5 6">
    <name type="scientific">Pyrrhoderma noxium</name>
    <dbReference type="NCBI Taxonomy" id="2282107"/>
    <lineage>
        <taxon>Eukaryota</taxon>
        <taxon>Fungi</taxon>
        <taxon>Dikarya</taxon>
        <taxon>Basidiomycota</taxon>
        <taxon>Agaricomycotina</taxon>
        <taxon>Agaricomycetes</taxon>
        <taxon>Hymenochaetales</taxon>
        <taxon>Hymenochaetaceae</taxon>
        <taxon>Pyrrhoderma</taxon>
    </lineage>
</organism>
<keyword evidence="6" id="KW-1185">Reference proteome</keyword>
<dbReference type="Gene3D" id="3.40.50.150">
    <property type="entry name" value="Vaccinia Virus protein VP39"/>
    <property type="match status" value="1"/>
</dbReference>
<dbReference type="STRING" id="2282107.A0A286UPP0"/>